<dbReference type="PANTHER" id="PTHR22904">
    <property type="entry name" value="TPR REPEAT CONTAINING PROTEIN"/>
    <property type="match status" value="1"/>
</dbReference>
<proteinExistence type="predicted"/>
<dbReference type="EMBL" id="JARAKH010000022">
    <property type="protein sequence ID" value="KAK8392592.1"/>
    <property type="molecule type" value="Genomic_DNA"/>
</dbReference>
<feature type="region of interest" description="Disordered" evidence="4">
    <location>
        <begin position="293"/>
        <end position="313"/>
    </location>
</feature>
<accession>A0AAW0TZA8</accession>
<evidence type="ECO:0000313" key="6">
    <source>
        <dbReference type="Proteomes" id="UP001487740"/>
    </source>
</evidence>
<dbReference type="GO" id="GO:0051879">
    <property type="term" value="F:Hsp90 protein binding"/>
    <property type="evidence" value="ECO:0007669"/>
    <property type="project" value="TreeGrafter"/>
</dbReference>
<dbReference type="AlphaFoldDB" id="A0AAW0TZA8"/>
<reference evidence="5 6" key="1">
    <citation type="submission" date="2023-03" db="EMBL/GenBank/DDBJ databases">
        <title>High-quality genome of Scylla paramamosain provides insights in environmental adaptation.</title>
        <authorList>
            <person name="Zhang L."/>
        </authorList>
    </citation>
    <scope>NUCLEOTIDE SEQUENCE [LARGE SCALE GENOMIC DNA]</scope>
    <source>
        <strain evidence="5">LZ_2023a</strain>
        <tissue evidence="5">Muscle</tissue>
    </source>
</reference>
<dbReference type="SMART" id="SM00028">
    <property type="entry name" value="TPR"/>
    <property type="match status" value="3"/>
</dbReference>
<protein>
    <submittedName>
        <fullName evidence="5">Uncharacterized protein</fullName>
    </submittedName>
</protein>
<evidence type="ECO:0000256" key="2">
    <source>
        <dbReference type="ARBA" id="ARBA00022803"/>
    </source>
</evidence>
<name>A0AAW0TZA8_SCYPA</name>
<dbReference type="PANTHER" id="PTHR22904:SF523">
    <property type="entry name" value="STRESS-INDUCED-PHOSPHOPROTEIN 1"/>
    <property type="match status" value="1"/>
</dbReference>
<evidence type="ECO:0000256" key="3">
    <source>
        <dbReference type="PROSITE-ProRule" id="PRU00339"/>
    </source>
</evidence>
<dbReference type="Gene3D" id="1.25.40.10">
    <property type="entry name" value="Tetratricopeptide repeat domain"/>
    <property type="match status" value="1"/>
</dbReference>
<dbReference type="SUPFAM" id="SSF48452">
    <property type="entry name" value="TPR-like"/>
    <property type="match status" value="1"/>
</dbReference>
<dbReference type="PROSITE" id="PS50005">
    <property type="entry name" value="TPR"/>
    <property type="match status" value="1"/>
</dbReference>
<comment type="caution">
    <text evidence="5">The sequence shown here is derived from an EMBL/GenBank/DDBJ whole genome shotgun (WGS) entry which is preliminary data.</text>
</comment>
<evidence type="ECO:0000313" key="5">
    <source>
        <dbReference type="EMBL" id="KAK8392591.1"/>
    </source>
</evidence>
<feature type="compositionally biased region" description="Polar residues" evidence="4">
    <location>
        <begin position="8"/>
        <end position="22"/>
    </location>
</feature>
<dbReference type="Proteomes" id="UP001487740">
    <property type="component" value="Unassembled WGS sequence"/>
</dbReference>
<keyword evidence="1" id="KW-0677">Repeat</keyword>
<keyword evidence="6" id="KW-1185">Reference proteome</keyword>
<dbReference type="InterPro" id="IPR011990">
    <property type="entry name" value="TPR-like_helical_dom_sf"/>
</dbReference>
<gene>
    <name evidence="5" type="ORF">O3P69_014774</name>
</gene>
<dbReference type="InterPro" id="IPR019734">
    <property type="entry name" value="TPR_rpt"/>
</dbReference>
<sequence length="338" mass="38400">MAEGGGRMQNTTTSEDNANKSSVVDHTKGKTEEDECPAVTTKDTSEPEDVMAKNKTKAEQLLALGIECLEKDEDREALNHLTEAIALDASNPLLFINRAAAYARLKNYDDAMEDAETVVEMRPDWPEAYLRKGSIYLAEWRHRLAYCAFQCGLSLDPGSERLGRAFFESKTRMQKAKNGTVYPKPPTHPLMDKSALKELRRNSFTRDFMSDPEFVDMLNRMRRDYDLWLEVQNSEDTRYMVASTVAMAFEVNAEEVDWSDTQEKEKHNEDLERFSYPYVQSFEAVREVVIPASPPAPPEVKRSRTPPPVVKYPKGCEIDGSPLFSGVMDMRIPSFSLE</sequence>
<dbReference type="EMBL" id="JARAKH010000022">
    <property type="protein sequence ID" value="KAK8392591.1"/>
    <property type="molecule type" value="Genomic_DNA"/>
</dbReference>
<organism evidence="5 6">
    <name type="scientific">Scylla paramamosain</name>
    <name type="common">Mud crab</name>
    <dbReference type="NCBI Taxonomy" id="85552"/>
    <lineage>
        <taxon>Eukaryota</taxon>
        <taxon>Metazoa</taxon>
        <taxon>Ecdysozoa</taxon>
        <taxon>Arthropoda</taxon>
        <taxon>Crustacea</taxon>
        <taxon>Multicrustacea</taxon>
        <taxon>Malacostraca</taxon>
        <taxon>Eumalacostraca</taxon>
        <taxon>Eucarida</taxon>
        <taxon>Decapoda</taxon>
        <taxon>Pleocyemata</taxon>
        <taxon>Brachyura</taxon>
        <taxon>Eubrachyura</taxon>
        <taxon>Portunoidea</taxon>
        <taxon>Portunidae</taxon>
        <taxon>Portuninae</taxon>
        <taxon>Scylla</taxon>
    </lineage>
</organism>
<feature type="repeat" description="TPR" evidence="3">
    <location>
        <begin position="92"/>
        <end position="125"/>
    </location>
</feature>
<keyword evidence="2 3" id="KW-0802">TPR repeat</keyword>
<feature type="region of interest" description="Disordered" evidence="4">
    <location>
        <begin position="1"/>
        <end position="49"/>
    </location>
</feature>
<evidence type="ECO:0000256" key="4">
    <source>
        <dbReference type="SAM" id="MobiDB-lite"/>
    </source>
</evidence>
<evidence type="ECO:0000256" key="1">
    <source>
        <dbReference type="ARBA" id="ARBA00022737"/>
    </source>
</evidence>